<dbReference type="Proteomes" id="UP001295684">
    <property type="component" value="Unassembled WGS sequence"/>
</dbReference>
<protein>
    <submittedName>
        <fullName evidence="1">Uncharacterized protein</fullName>
    </submittedName>
</protein>
<proteinExistence type="predicted"/>
<gene>
    <name evidence="1" type="ORF">ECRASSUSDP1_LOCUS11803</name>
</gene>
<comment type="caution">
    <text evidence="1">The sequence shown here is derived from an EMBL/GenBank/DDBJ whole genome shotgun (WGS) entry which is preliminary data.</text>
</comment>
<sequence>MLDIEFWINNREDKAYPIEEKIENLISQEKATLEESKEMDFQREKKIAYEIGRAETSRQNIENDQYEYDQAYYVGMLWSQELNKKYLKKMRGLKLFGIEIVGNINLVALL</sequence>
<organism evidence="1 2">
    <name type="scientific">Euplotes crassus</name>
    <dbReference type="NCBI Taxonomy" id="5936"/>
    <lineage>
        <taxon>Eukaryota</taxon>
        <taxon>Sar</taxon>
        <taxon>Alveolata</taxon>
        <taxon>Ciliophora</taxon>
        <taxon>Intramacronucleata</taxon>
        <taxon>Spirotrichea</taxon>
        <taxon>Hypotrichia</taxon>
        <taxon>Euplotida</taxon>
        <taxon>Euplotidae</taxon>
        <taxon>Moneuplotes</taxon>
    </lineage>
</organism>
<keyword evidence="2" id="KW-1185">Reference proteome</keyword>
<dbReference type="AlphaFoldDB" id="A0AAD1UP35"/>
<reference evidence="1" key="1">
    <citation type="submission" date="2023-07" db="EMBL/GenBank/DDBJ databases">
        <authorList>
            <consortium name="AG Swart"/>
            <person name="Singh M."/>
            <person name="Singh A."/>
            <person name="Seah K."/>
            <person name="Emmerich C."/>
        </authorList>
    </citation>
    <scope>NUCLEOTIDE SEQUENCE</scope>
    <source>
        <strain evidence="1">DP1</strain>
    </source>
</reference>
<evidence type="ECO:0000313" key="2">
    <source>
        <dbReference type="Proteomes" id="UP001295684"/>
    </source>
</evidence>
<name>A0AAD1UP35_EUPCR</name>
<dbReference type="EMBL" id="CAMPGE010011673">
    <property type="protein sequence ID" value="CAI2370490.1"/>
    <property type="molecule type" value="Genomic_DNA"/>
</dbReference>
<accession>A0AAD1UP35</accession>
<evidence type="ECO:0000313" key="1">
    <source>
        <dbReference type="EMBL" id="CAI2370490.1"/>
    </source>
</evidence>